<dbReference type="GO" id="GO:0000287">
    <property type="term" value="F:magnesium ion binding"/>
    <property type="evidence" value="ECO:0007669"/>
    <property type="project" value="UniProtKB-UniRule"/>
</dbReference>
<dbReference type="PROSITE" id="PS51415">
    <property type="entry name" value="XYLOSE_ISOMERASE"/>
    <property type="match status" value="1"/>
</dbReference>
<dbReference type="PANTHER" id="PTHR48408:SF1">
    <property type="entry name" value="XYLOSE ISOMERASE"/>
    <property type="match status" value="1"/>
</dbReference>
<comment type="subunit">
    <text evidence="2 9 11">Homotetramer.</text>
</comment>
<keyword evidence="9" id="KW-0963">Cytoplasm</keyword>
<dbReference type="PANTHER" id="PTHR48408">
    <property type="match status" value="1"/>
</dbReference>
<dbReference type="NCBIfam" id="NF003998">
    <property type="entry name" value="PRK05474.1"/>
    <property type="match status" value="1"/>
</dbReference>
<feature type="binding site" evidence="9">
    <location>
        <position position="274"/>
    </location>
    <ligand>
        <name>Mg(2+)</name>
        <dbReference type="ChEBI" id="CHEBI:18420"/>
        <label>1</label>
    </ligand>
</feature>
<feature type="binding site" evidence="9">
    <location>
        <position position="274"/>
    </location>
    <ligand>
        <name>Mg(2+)</name>
        <dbReference type="ChEBI" id="CHEBI:18420"/>
        <label>2</label>
    </ligand>
</feature>
<gene>
    <name evidence="9" type="primary">xylA</name>
    <name evidence="12" type="ORF">SAMN05192574_101268</name>
</gene>
<evidence type="ECO:0000256" key="10">
    <source>
        <dbReference type="RuleBase" id="RU000609"/>
    </source>
</evidence>
<protein>
    <recommendedName>
        <fullName evidence="3 9">Xylose isomerase</fullName>
        <ecNumber evidence="3 9">5.3.1.5</ecNumber>
    </recommendedName>
</protein>
<dbReference type="EMBL" id="FOCL01000001">
    <property type="protein sequence ID" value="SEM63572.1"/>
    <property type="molecule type" value="Genomic_DNA"/>
</dbReference>
<feature type="binding site" evidence="9">
    <location>
        <position position="313"/>
    </location>
    <ligand>
        <name>Mg(2+)</name>
        <dbReference type="ChEBI" id="CHEBI:18420"/>
        <label>2</label>
    </ligand>
</feature>
<name>A0A1H7ZY31_9SPHI</name>
<comment type="subcellular location">
    <subcellularLocation>
        <location evidence="9 11">Cytoplasm</location>
    </subcellularLocation>
</comment>
<dbReference type="FunFam" id="3.20.20.150:FF:000002">
    <property type="entry name" value="Xylose isomerase"/>
    <property type="match status" value="1"/>
</dbReference>
<dbReference type="SUPFAM" id="SSF51658">
    <property type="entry name" value="Xylose isomerase-like"/>
    <property type="match status" value="1"/>
</dbReference>
<feature type="binding site" evidence="9">
    <location>
        <position position="238"/>
    </location>
    <ligand>
        <name>Mg(2+)</name>
        <dbReference type="ChEBI" id="CHEBI:18420"/>
        <label>1</label>
    </ligand>
</feature>
<keyword evidence="6 9" id="KW-0413">Isomerase</keyword>
<dbReference type="InterPro" id="IPR013452">
    <property type="entry name" value="Xylose_isom_bac"/>
</dbReference>
<dbReference type="HAMAP" id="MF_00455">
    <property type="entry name" value="Xylose_isom_A"/>
    <property type="match status" value="1"/>
</dbReference>
<feature type="binding site" evidence="9">
    <location>
        <position position="315"/>
    </location>
    <ligand>
        <name>Mg(2+)</name>
        <dbReference type="ChEBI" id="CHEBI:18420"/>
        <label>2</label>
    </ligand>
</feature>
<dbReference type="EC" id="5.3.1.5" evidence="3 9"/>
<dbReference type="Gene3D" id="3.20.20.150">
    <property type="entry name" value="Divalent-metal-dependent TIM barrel enzymes"/>
    <property type="match status" value="1"/>
</dbReference>
<sequence length="442" mass="49680">MSIVTGEKEFFKEIGQVKFEGLESDNPLAFRWYDADRVVAGKTMKDHLRFAGAYWHSFCGNGADPFGGATHVFPWDEKADAVERAKDKMDAAFEFLTKMNLPYYCFHDVDVVDYGNDVAENDRRLQALVDYAKQKQAASGVKLLWGTANLFSHKRYMNGASTNPDFHVLAHAGAQVKAAMDATIALGGENYVFWGGREGYMSLLNTNMKREQEHLAKFLHTAKDYARKQGFKGTFFIEPKPCEPTKHQYDYDAATVLGFLQKYDLINDFKLNLEVNHATLAGHTFQHELQVAADSGLLGSIDANRGDYQNGWDTDQFPNDINEITECMLIILEAGGFQGGGINFDAKIRRNSTDPADLFYAHIGGMDLFARALITADNILQKSEYKKLRTERYASFDAGTGKDFEEGKVSLEDLRNYAIANGEPKVTSGKQEYIENLINRYI</sequence>
<feature type="active site" evidence="9">
    <location>
        <position position="110"/>
    </location>
</feature>
<reference evidence="13" key="1">
    <citation type="submission" date="2016-10" db="EMBL/GenBank/DDBJ databases">
        <authorList>
            <person name="Varghese N."/>
            <person name="Submissions S."/>
        </authorList>
    </citation>
    <scope>NUCLEOTIDE SEQUENCE [LARGE SCALE GENOMIC DNA]</scope>
    <source>
        <strain evidence="13">Gh-48</strain>
    </source>
</reference>
<dbReference type="GO" id="GO:0009045">
    <property type="term" value="F:xylose isomerase activity"/>
    <property type="evidence" value="ECO:0007669"/>
    <property type="project" value="UniProtKB-UniRule"/>
</dbReference>
<comment type="catalytic activity">
    <reaction evidence="8 9 10">
        <text>alpha-D-xylose = alpha-D-xylulofuranose</text>
        <dbReference type="Rhea" id="RHEA:22816"/>
        <dbReference type="ChEBI" id="CHEBI:28518"/>
        <dbReference type="ChEBI" id="CHEBI:188998"/>
        <dbReference type="EC" id="5.3.1.5"/>
    </reaction>
</comment>
<evidence type="ECO:0000313" key="13">
    <source>
        <dbReference type="Proteomes" id="UP000198942"/>
    </source>
</evidence>
<comment type="cofactor">
    <cofactor evidence="9">
        <name>Mg(2+)</name>
        <dbReference type="ChEBI" id="CHEBI:18420"/>
    </cofactor>
    <text evidence="9">Binds 2 magnesium ions per subunit.</text>
</comment>
<dbReference type="STRING" id="551995.SAMN05192574_101268"/>
<keyword evidence="7 9" id="KW-0119">Carbohydrate metabolism</keyword>
<comment type="similarity">
    <text evidence="1 9 10">Belongs to the xylose isomerase family.</text>
</comment>
<organism evidence="12 13">
    <name type="scientific">Mucilaginibacter gossypiicola</name>
    <dbReference type="NCBI Taxonomy" id="551995"/>
    <lineage>
        <taxon>Bacteria</taxon>
        <taxon>Pseudomonadati</taxon>
        <taxon>Bacteroidota</taxon>
        <taxon>Sphingobacteriia</taxon>
        <taxon>Sphingobacteriales</taxon>
        <taxon>Sphingobacteriaceae</taxon>
        <taxon>Mucilaginibacter</taxon>
    </lineage>
</organism>
<feature type="binding site" evidence="9">
    <location>
        <position position="345"/>
    </location>
    <ligand>
        <name>Mg(2+)</name>
        <dbReference type="ChEBI" id="CHEBI:18420"/>
        <label>1</label>
    </ligand>
</feature>
<feature type="binding site" evidence="9">
    <location>
        <position position="277"/>
    </location>
    <ligand>
        <name>Mg(2+)</name>
        <dbReference type="ChEBI" id="CHEBI:18420"/>
        <label>2</label>
    </ligand>
</feature>
<feature type="active site" evidence="9">
    <location>
        <position position="107"/>
    </location>
</feature>
<dbReference type="InterPro" id="IPR036237">
    <property type="entry name" value="Xyl_isomerase-like_sf"/>
</dbReference>
<dbReference type="Proteomes" id="UP000198942">
    <property type="component" value="Unassembled WGS sequence"/>
</dbReference>
<keyword evidence="9" id="KW-0460">Magnesium</keyword>
<evidence type="ECO:0000256" key="9">
    <source>
        <dbReference type="HAMAP-Rule" id="MF_00455"/>
    </source>
</evidence>
<evidence type="ECO:0000313" key="12">
    <source>
        <dbReference type="EMBL" id="SEM63572.1"/>
    </source>
</evidence>
<accession>A0A1H7ZY31</accession>
<evidence type="ECO:0000256" key="4">
    <source>
        <dbReference type="ARBA" id="ARBA00022629"/>
    </source>
</evidence>
<evidence type="ECO:0000256" key="8">
    <source>
        <dbReference type="ARBA" id="ARBA00033659"/>
    </source>
</evidence>
<dbReference type="GO" id="GO:0005737">
    <property type="term" value="C:cytoplasm"/>
    <property type="evidence" value="ECO:0007669"/>
    <property type="project" value="UniProtKB-SubCell"/>
</dbReference>
<keyword evidence="13" id="KW-1185">Reference proteome</keyword>
<dbReference type="PRINTS" id="PR00688">
    <property type="entry name" value="XYLOSISMRASE"/>
</dbReference>
<evidence type="ECO:0000256" key="5">
    <source>
        <dbReference type="ARBA" id="ARBA00022723"/>
    </source>
</evidence>
<evidence type="ECO:0000256" key="2">
    <source>
        <dbReference type="ARBA" id="ARBA00011881"/>
    </source>
</evidence>
<proteinExistence type="inferred from homology"/>
<keyword evidence="5 9" id="KW-0479">Metal-binding</keyword>
<evidence type="ECO:0000256" key="1">
    <source>
        <dbReference type="ARBA" id="ARBA00005765"/>
    </source>
</evidence>
<dbReference type="OrthoDB" id="9763981at2"/>
<evidence type="ECO:0000256" key="7">
    <source>
        <dbReference type="ARBA" id="ARBA00023277"/>
    </source>
</evidence>
<feature type="binding site" evidence="9">
    <location>
        <position position="302"/>
    </location>
    <ligand>
        <name>Mg(2+)</name>
        <dbReference type="ChEBI" id="CHEBI:18420"/>
        <label>1</label>
    </ligand>
</feature>
<evidence type="ECO:0000256" key="3">
    <source>
        <dbReference type="ARBA" id="ARBA00011958"/>
    </source>
</evidence>
<dbReference type="AlphaFoldDB" id="A0A1H7ZY31"/>
<dbReference type="GO" id="GO:0042732">
    <property type="term" value="P:D-xylose metabolic process"/>
    <property type="evidence" value="ECO:0007669"/>
    <property type="project" value="UniProtKB-UniRule"/>
</dbReference>
<dbReference type="NCBIfam" id="TIGR02630">
    <property type="entry name" value="xylose_isom_A"/>
    <property type="match status" value="1"/>
</dbReference>
<evidence type="ECO:0000256" key="6">
    <source>
        <dbReference type="ARBA" id="ARBA00023235"/>
    </source>
</evidence>
<keyword evidence="4 9" id="KW-0859">Xylose metabolism</keyword>
<evidence type="ECO:0000256" key="11">
    <source>
        <dbReference type="RuleBase" id="RU000610"/>
    </source>
</evidence>
<dbReference type="RefSeq" id="WP_091206576.1">
    <property type="nucleotide sequence ID" value="NZ_FOCL01000001.1"/>
</dbReference>
<dbReference type="InterPro" id="IPR001998">
    <property type="entry name" value="Xylose_isomerase"/>
</dbReference>